<dbReference type="Gene3D" id="1.10.287.950">
    <property type="entry name" value="Methyl-accepting chemotaxis protein"/>
    <property type="match status" value="1"/>
</dbReference>
<organism evidence="2">
    <name type="scientific">Cereibacter sphaeroides (strain ATCC 17025 / ATH 2.4.3)</name>
    <name type="common">Rhodobacter sphaeroides</name>
    <dbReference type="NCBI Taxonomy" id="349102"/>
    <lineage>
        <taxon>Bacteria</taxon>
        <taxon>Pseudomonadati</taxon>
        <taxon>Pseudomonadota</taxon>
        <taxon>Alphaproteobacteria</taxon>
        <taxon>Rhodobacterales</taxon>
        <taxon>Paracoccaceae</taxon>
        <taxon>Cereibacter</taxon>
    </lineage>
</organism>
<feature type="coiled-coil region" evidence="1">
    <location>
        <begin position="144"/>
        <end position="171"/>
    </location>
</feature>
<proteinExistence type="predicted"/>
<keyword evidence="1" id="KW-0175">Coiled coil</keyword>
<sequence length="596" mass="63612">MKYEASLRENARTAQPAHPLDFVLLSTEQTFLRAGETLSMAVGQLNGLRADFVRLDAALGPARNAQFAALTADTGAQITALAQEFSRSEEASRALRSAVSAMRSEVTDLMATIRAISIVKLQARIIGNMLTSSRQRVEAFTGGLTRMAAEAADLVAEVDEAMNEIAAATDAMDGEAAHLSQTLRELVLPNLAAIGASAAEVQSDQQRIADGNLALSRRMEGIFTGVSHLILALQAGDSARQRFEHIRDLTSDSLEQAEGQPALQALLLEIGVGQTDATVRGLTGDLDDATRNFLDVQGNADAAIAVARGLYLGEAQRGGGALHAMVGRAEAVEVGLARCTEHLRLLAGHAARVAAHLEKIRHHEERMRRIEDLVRLFGLNAVIVCAKLGQEGRALQEISRQLRDLTQVSAAVFTRLHGRLELTQERASAIGTEAVSGLEQEMQRVAHGARAIREILREANEAHDETGHAFGKAGRILTASLETAAGLMSGYRRNLTSLQVFREQMVRRRMMLQGSAITLEPGSAAGTLLASVRGRYTVPDERRIHDAIVAAATCAGGSGAQAEAPADQVADPAPVEAQSLAEAAEGSEVELDDIFF</sequence>
<dbReference type="STRING" id="349102.Rsph17025_0269"/>
<evidence type="ECO:0008006" key="3">
    <source>
        <dbReference type="Google" id="ProtNLM"/>
    </source>
</evidence>
<dbReference type="HOGENOM" id="CLU_030861_1_0_5"/>
<dbReference type="KEGG" id="rsq:Rsph17025_0269"/>
<protein>
    <recommendedName>
        <fullName evidence="3">Transducer-like protein, TlpC</fullName>
    </recommendedName>
</protein>
<name>A4WP65_CERS5</name>
<dbReference type="AlphaFoldDB" id="A4WP65"/>
<dbReference type="EMBL" id="CP000661">
    <property type="protein sequence ID" value="ABP69179.1"/>
    <property type="molecule type" value="Genomic_DNA"/>
</dbReference>
<gene>
    <name evidence="2" type="ordered locus">Rsph17025_0269</name>
</gene>
<accession>A4WP65</accession>
<dbReference type="SUPFAM" id="SSF58104">
    <property type="entry name" value="Methyl-accepting chemotaxis protein (MCP) signaling domain"/>
    <property type="match status" value="1"/>
</dbReference>
<dbReference type="eggNOG" id="COG0840">
    <property type="taxonomic scope" value="Bacteria"/>
</dbReference>
<evidence type="ECO:0000313" key="2">
    <source>
        <dbReference type="EMBL" id="ABP69179.1"/>
    </source>
</evidence>
<evidence type="ECO:0000256" key="1">
    <source>
        <dbReference type="SAM" id="Coils"/>
    </source>
</evidence>
<reference evidence="2" key="1">
    <citation type="submission" date="2007-04" db="EMBL/GenBank/DDBJ databases">
        <title>Complete sequence of chromosome of Rhodobacter sphaeroides ATCC 17025.</title>
        <authorList>
            <consortium name="US DOE Joint Genome Institute"/>
            <person name="Copeland A."/>
            <person name="Lucas S."/>
            <person name="Lapidus A."/>
            <person name="Barry K."/>
            <person name="Detter J.C."/>
            <person name="Glavina del Rio T."/>
            <person name="Hammon N."/>
            <person name="Israni S."/>
            <person name="Dalin E."/>
            <person name="Tice H."/>
            <person name="Pitluck S."/>
            <person name="Chertkov O."/>
            <person name="Brettin T."/>
            <person name="Bruce D."/>
            <person name="Han C."/>
            <person name="Schmutz J."/>
            <person name="Larimer F."/>
            <person name="Land M."/>
            <person name="Hauser L."/>
            <person name="Kyrpides N."/>
            <person name="Kim E."/>
            <person name="Richardson P."/>
            <person name="Mackenzie C."/>
            <person name="Choudhary M."/>
            <person name="Donohue T.J."/>
            <person name="Kaplan S."/>
        </authorList>
    </citation>
    <scope>NUCLEOTIDE SEQUENCE [LARGE SCALE GENOMIC DNA]</scope>
    <source>
        <strain evidence="2">ATCC 17025</strain>
    </source>
</reference>